<dbReference type="EMBL" id="KZ613913">
    <property type="protein sequence ID" value="PMD50513.1"/>
    <property type="molecule type" value="Genomic_DNA"/>
</dbReference>
<keyword evidence="8 12" id="KW-0413">Isomerase</keyword>
<dbReference type="InParanoid" id="A0A2J6SIC5"/>
<keyword evidence="6" id="KW-0274">FAD</keyword>
<comment type="pathway">
    <text evidence="9">Carbohydrate biosynthesis.</text>
</comment>
<dbReference type="GO" id="GO:0050660">
    <property type="term" value="F:flavin adenine dinucleotide binding"/>
    <property type="evidence" value="ECO:0007669"/>
    <property type="project" value="TreeGrafter"/>
</dbReference>
<dbReference type="STRING" id="1095630.A0A2J6SIC5"/>
<dbReference type="PANTHER" id="PTHR43735">
    <property type="entry name" value="APOPTOSIS-INDUCING FACTOR 1"/>
    <property type="match status" value="1"/>
</dbReference>
<name>A0A2J6SIC5_9HELO</name>
<keyword evidence="5" id="KW-0285">Flavoprotein</keyword>
<dbReference type="GeneID" id="36584307"/>
<dbReference type="UniPathway" id="UPA00109">
    <property type="reaction ID" value="UER00189"/>
</dbReference>
<keyword evidence="7" id="KW-0560">Oxidoreductase</keyword>
<dbReference type="CDD" id="cd00311">
    <property type="entry name" value="TIM"/>
    <property type="match status" value="1"/>
</dbReference>
<accession>A0A2J6SIC5</accession>
<protein>
    <recommendedName>
        <fullName evidence="4">triose-phosphate isomerase</fullName>
        <ecNumber evidence="4">5.3.1.1</ecNumber>
    </recommendedName>
    <alternativeName>
        <fullName evidence="10">Triose-phosphate isomerase</fullName>
    </alternativeName>
</protein>
<dbReference type="InterPro" id="IPR035990">
    <property type="entry name" value="TIM_sf"/>
</dbReference>
<comment type="similarity">
    <text evidence="2">Belongs to the triosephosphate isomerase family.</text>
</comment>
<dbReference type="GO" id="GO:0005737">
    <property type="term" value="C:cytoplasm"/>
    <property type="evidence" value="ECO:0007669"/>
    <property type="project" value="TreeGrafter"/>
</dbReference>
<evidence type="ECO:0000313" key="13">
    <source>
        <dbReference type="Proteomes" id="UP000235371"/>
    </source>
</evidence>
<dbReference type="PROSITE" id="PS51440">
    <property type="entry name" value="TIM_2"/>
    <property type="match status" value="1"/>
</dbReference>
<gene>
    <name evidence="12" type="ORF">K444DRAFT_546508</name>
</gene>
<evidence type="ECO:0000313" key="12">
    <source>
        <dbReference type="EMBL" id="PMD50513.1"/>
    </source>
</evidence>
<dbReference type="UniPathway" id="UPA00138"/>
<dbReference type="SUPFAM" id="SSF51971">
    <property type="entry name" value="Nucleotide-binding domain"/>
    <property type="match status" value="1"/>
</dbReference>
<evidence type="ECO:0000256" key="8">
    <source>
        <dbReference type="ARBA" id="ARBA00023235"/>
    </source>
</evidence>
<proteinExistence type="inferred from homology"/>
<dbReference type="EC" id="5.3.1.1" evidence="4"/>
<reference evidence="12 13" key="1">
    <citation type="submission" date="2016-04" db="EMBL/GenBank/DDBJ databases">
        <title>A degradative enzymes factory behind the ericoid mycorrhizal symbiosis.</title>
        <authorList>
            <consortium name="DOE Joint Genome Institute"/>
            <person name="Martino E."/>
            <person name="Morin E."/>
            <person name="Grelet G."/>
            <person name="Kuo A."/>
            <person name="Kohler A."/>
            <person name="Daghino S."/>
            <person name="Barry K."/>
            <person name="Choi C."/>
            <person name="Cichocki N."/>
            <person name="Clum A."/>
            <person name="Copeland A."/>
            <person name="Hainaut M."/>
            <person name="Haridas S."/>
            <person name="Labutti K."/>
            <person name="Lindquist E."/>
            <person name="Lipzen A."/>
            <person name="Khouja H.-R."/>
            <person name="Murat C."/>
            <person name="Ohm R."/>
            <person name="Olson A."/>
            <person name="Spatafora J."/>
            <person name="Veneault-Fourrey C."/>
            <person name="Henrissat B."/>
            <person name="Grigoriev I."/>
            <person name="Martin F."/>
            <person name="Perotto S."/>
        </authorList>
    </citation>
    <scope>NUCLEOTIDE SEQUENCE [LARGE SCALE GENOMIC DNA]</scope>
    <source>
        <strain evidence="12 13">E</strain>
    </source>
</reference>
<dbReference type="PRINTS" id="PR00368">
    <property type="entry name" value="FADPNR"/>
</dbReference>
<comment type="similarity">
    <text evidence="1">Belongs to the FAD-dependent oxidoreductase family.</text>
</comment>
<evidence type="ECO:0000256" key="6">
    <source>
        <dbReference type="ARBA" id="ARBA00022827"/>
    </source>
</evidence>
<comment type="subunit">
    <text evidence="3">Homodimer.</text>
</comment>
<evidence type="ECO:0000256" key="7">
    <source>
        <dbReference type="ARBA" id="ARBA00023002"/>
    </source>
</evidence>
<dbReference type="SUPFAM" id="SSF51905">
    <property type="entry name" value="FAD/NAD(P)-binding domain"/>
    <property type="match status" value="1"/>
</dbReference>
<dbReference type="GO" id="GO:0004174">
    <property type="term" value="F:electron-transferring-flavoprotein dehydrogenase activity"/>
    <property type="evidence" value="ECO:0007669"/>
    <property type="project" value="TreeGrafter"/>
</dbReference>
<sequence>MAGQAPKRTVGVSLKMYFNLETTAQYIRDCAPLAPHALSHNVDIFIIPDFLSLTAASTMLRLEAPTIRLGAQDCFWEDNGAYTGEVSPAVLKHIGCSLVELGHAERRRLFGETDAQVGKKAKAAIRNGMTPLVCIGEKTKGTIEEAVEECRPQIESILEVTDEEIIFAYEPVWAIGQPKPASAEYVVSVAKELRKLCGTRPVFASIPDGLAGYKEKAEFVLGAASALDPTSKMVTISTASGEREQAYDILVLATGSRAIGDVPWKASLAGYEATRDGLHKVQKQVKAAKSIVIGGAGPTGVEAAGELGFEYGKNKEITLITGGSQLLVGVPPHVATFSETELKKLHVSLLYSTKITSASTLSTGQTELALSNGSTMTVDLYLPTIGLLPNTEYVPKKLLNEKGDVMVDQFLRVKSVSDVWAAGDIVDCQPGQFVYTEKQAAAVAKNLDLVLRGKQPVAYKSDGDPMLAVALGRSRGTGRFGNMKLPSLIVWLVSKSPPHSLPGNGVRRERMLILVQRAGR</sequence>
<dbReference type="Pfam" id="PF00121">
    <property type="entry name" value="TIM"/>
    <property type="match status" value="1"/>
</dbReference>
<dbReference type="GO" id="GO:0006094">
    <property type="term" value="P:gluconeogenesis"/>
    <property type="evidence" value="ECO:0007669"/>
    <property type="project" value="UniProtKB-UniPathway"/>
</dbReference>
<dbReference type="PANTHER" id="PTHR43735:SF3">
    <property type="entry name" value="FERROPTOSIS SUPPRESSOR PROTEIN 1"/>
    <property type="match status" value="1"/>
</dbReference>
<dbReference type="GO" id="GO:0004807">
    <property type="term" value="F:triose-phosphate isomerase activity"/>
    <property type="evidence" value="ECO:0007669"/>
    <property type="project" value="UniProtKB-EC"/>
</dbReference>
<dbReference type="SUPFAM" id="SSF51351">
    <property type="entry name" value="Triosephosphate isomerase (TIM)"/>
    <property type="match status" value="1"/>
</dbReference>
<dbReference type="OrthoDB" id="202203at2759"/>
<dbReference type="Gene3D" id="3.20.20.70">
    <property type="entry name" value="Aldolase class I"/>
    <property type="match status" value="1"/>
</dbReference>
<dbReference type="Gene3D" id="3.50.50.60">
    <property type="entry name" value="FAD/NAD(P)-binding domain"/>
    <property type="match status" value="2"/>
</dbReference>
<evidence type="ECO:0000256" key="5">
    <source>
        <dbReference type="ARBA" id="ARBA00022630"/>
    </source>
</evidence>
<keyword evidence="13" id="KW-1185">Reference proteome</keyword>
<dbReference type="InterPro" id="IPR023753">
    <property type="entry name" value="FAD/NAD-binding_dom"/>
</dbReference>
<evidence type="ECO:0000259" key="11">
    <source>
        <dbReference type="Pfam" id="PF07992"/>
    </source>
</evidence>
<dbReference type="InterPro" id="IPR036188">
    <property type="entry name" value="FAD/NAD-bd_sf"/>
</dbReference>
<evidence type="ECO:0000256" key="10">
    <source>
        <dbReference type="ARBA" id="ARBA00031906"/>
    </source>
</evidence>
<evidence type="ECO:0000256" key="2">
    <source>
        <dbReference type="ARBA" id="ARBA00007422"/>
    </source>
</evidence>
<evidence type="ECO:0000256" key="1">
    <source>
        <dbReference type="ARBA" id="ARBA00006442"/>
    </source>
</evidence>
<dbReference type="InterPro" id="IPR013785">
    <property type="entry name" value="Aldolase_TIM"/>
</dbReference>
<evidence type="ECO:0000256" key="3">
    <source>
        <dbReference type="ARBA" id="ARBA00011738"/>
    </source>
</evidence>
<feature type="domain" description="FAD/NAD(P)-binding" evidence="11">
    <location>
        <begin position="210"/>
        <end position="438"/>
    </location>
</feature>
<dbReference type="InterPro" id="IPR000652">
    <property type="entry name" value="Triosephosphate_isomerase"/>
</dbReference>
<dbReference type="FunCoup" id="A0A2J6SIC5">
    <property type="interactions" value="424"/>
</dbReference>
<evidence type="ECO:0000256" key="9">
    <source>
        <dbReference type="ARBA" id="ARBA00024331"/>
    </source>
</evidence>
<organism evidence="12 13">
    <name type="scientific">Hyaloscypha bicolor E</name>
    <dbReference type="NCBI Taxonomy" id="1095630"/>
    <lineage>
        <taxon>Eukaryota</taxon>
        <taxon>Fungi</taxon>
        <taxon>Dikarya</taxon>
        <taxon>Ascomycota</taxon>
        <taxon>Pezizomycotina</taxon>
        <taxon>Leotiomycetes</taxon>
        <taxon>Helotiales</taxon>
        <taxon>Hyaloscyphaceae</taxon>
        <taxon>Hyaloscypha</taxon>
        <taxon>Hyaloscypha bicolor</taxon>
    </lineage>
</organism>
<dbReference type="Proteomes" id="UP000235371">
    <property type="component" value="Unassembled WGS sequence"/>
</dbReference>
<dbReference type="RefSeq" id="XP_024727417.1">
    <property type="nucleotide sequence ID" value="XM_024876228.1"/>
</dbReference>
<dbReference type="Pfam" id="PF07992">
    <property type="entry name" value="Pyr_redox_2"/>
    <property type="match status" value="1"/>
</dbReference>
<dbReference type="AlphaFoldDB" id="A0A2J6SIC5"/>
<dbReference type="GO" id="GO:0006096">
    <property type="term" value="P:glycolytic process"/>
    <property type="evidence" value="ECO:0007669"/>
    <property type="project" value="UniProtKB-UniPathway"/>
</dbReference>
<evidence type="ECO:0000256" key="4">
    <source>
        <dbReference type="ARBA" id="ARBA00011940"/>
    </source>
</evidence>